<feature type="compositionally biased region" description="Basic and acidic residues" evidence="3">
    <location>
        <begin position="746"/>
        <end position="762"/>
    </location>
</feature>
<dbReference type="PANTHER" id="PTHR46196:SF4">
    <property type="entry name" value="TRANSCRIPTION FACTOR LHW"/>
    <property type="match status" value="1"/>
</dbReference>
<dbReference type="STRING" id="13333.U5D0Z1"/>
<feature type="region of interest" description="Disordered" evidence="3">
    <location>
        <begin position="442"/>
        <end position="498"/>
    </location>
</feature>
<dbReference type="GO" id="GO:0003700">
    <property type="term" value="F:DNA-binding transcription factor activity"/>
    <property type="evidence" value="ECO:0007669"/>
    <property type="project" value="InterPro"/>
</dbReference>
<dbReference type="OrthoDB" id="1883654at2759"/>
<organism evidence="5 6">
    <name type="scientific">Amborella trichopoda</name>
    <dbReference type="NCBI Taxonomy" id="13333"/>
    <lineage>
        <taxon>Eukaryota</taxon>
        <taxon>Viridiplantae</taxon>
        <taxon>Streptophyta</taxon>
        <taxon>Embryophyta</taxon>
        <taxon>Tracheophyta</taxon>
        <taxon>Spermatophyta</taxon>
        <taxon>Magnoliopsida</taxon>
        <taxon>Amborellales</taxon>
        <taxon>Amborellaceae</taxon>
        <taxon>Amborella</taxon>
    </lineage>
</organism>
<dbReference type="Pfam" id="PF14215">
    <property type="entry name" value="bHLH-MYC_N"/>
    <property type="match status" value="1"/>
</dbReference>
<dbReference type="KEGG" id="atr:18447679"/>
<proteinExistence type="predicted"/>
<dbReference type="InterPro" id="IPR011598">
    <property type="entry name" value="bHLH_dom"/>
</dbReference>
<feature type="region of interest" description="Disordered" evidence="3">
    <location>
        <begin position="534"/>
        <end position="565"/>
    </location>
</feature>
<protein>
    <recommendedName>
        <fullName evidence="4">BHLH domain-containing protein</fullName>
    </recommendedName>
</protein>
<feature type="compositionally biased region" description="Polar residues" evidence="3">
    <location>
        <begin position="465"/>
        <end position="498"/>
    </location>
</feature>
<dbReference type="OMA" id="HQWILAD"/>
<dbReference type="HOGENOM" id="CLU_013463_1_0_1"/>
<evidence type="ECO:0000313" key="6">
    <source>
        <dbReference type="Proteomes" id="UP000017836"/>
    </source>
</evidence>
<feature type="compositionally biased region" description="Polar residues" evidence="3">
    <location>
        <begin position="212"/>
        <end position="226"/>
    </location>
</feature>
<evidence type="ECO:0000256" key="2">
    <source>
        <dbReference type="ARBA" id="ARBA00023163"/>
    </source>
</evidence>
<dbReference type="Proteomes" id="UP000017836">
    <property type="component" value="Unassembled WGS sequence"/>
</dbReference>
<dbReference type="GO" id="GO:0046983">
    <property type="term" value="F:protein dimerization activity"/>
    <property type="evidence" value="ECO:0007669"/>
    <property type="project" value="InterPro"/>
</dbReference>
<dbReference type="GO" id="GO:0006355">
    <property type="term" value="P:regulation of DNA-templated transcription"/>
    <property type="evidence" value="ECO:0000318"/>
    <property type="project" value="GO_Central"/>
</dbReference>
<dbReference type="Pfam" id="PF23176">
    <property type="entry name" value="bHLH_LHW"/>
    <property type="match status" value="1"/>
</dbReference>
<sequence>MSSPVKETLKSLCNNYGWSYALLWKFKYLDPMLVMCEDAYYASPEDQLEVSNCSSLTTIKPRPSHSFSKDIIEAHVKCETDNEIGSMVDKMLHQVHVVEECLIGHVAHTGKHQWVFQDSSTEKGSLAGYADQQAHFQNVTALGHQFSVGIKTIVVIDVASLGVVQLGSIKKIMENKEFIAHVRSLFLQVNSVQEVLSASAQKASNPTIHAIATQRTSASETPSRISSSKRDCAVPLSFGPFKEIDGKHSITLTQPSNSGIIKPQKGIEHQISSSRVTCTSAHVDIISGYPNMESNMRNLRLNLTSQLPTSKTEAQVIIPYPNLNLLQDMPHFNPNPKMDMVQSASCLASEANCYASLALLEQELRSRMKRQEDVNMFSAITTDSCLSQNPLPNSQAESIPSLSTYGTVGSFDAGNDTCILESDRPYLYPGKHVDAQISSSPFQGIECTGSGNSPKVSEDLRQRSNKPSLSRQNLGNIGSSTWTPGQPEQVGDSSMDSLGNTISQCLGMDSLFGSIESQDQNWLRDMLTQNIPQSSSLTSSHQLKENPKLNAHNSDGVRETSSNGPMLPFGVDELFGTLGCDLRNSSEQARWDNVLLPTAEGNLPNSSNGVSTNFSELDLSIVPENGDFSENRSGDLLEAVVASVSSFSGKSSCTTLTRSGNTSLCSSQVRSSVISRENSMVLGSEGTVFTDWNLGKAKSDIQSTGLSISRVTSWIEDGQSMKKESAIIGQPNKADEPPKVSRKRARPGESTRPRPKDRQQIQDRVKELREIVPNGAKCSIDALLERTIKHMLFLQSVTKHADKLRQASEPKMIGNESGLVLKDYLDGGGGATWAFEVGCQSMVCPIIVEDLNPPRQMLVEMLCEERGFFLEIADIIRGFGLTILKGVMESRNDKIWAHFAVEANRDMTRMEIFLSLVQLLEQAAKGTVSSSLQLPRVIGSGSHLFTSFQSPIPPAITLAERFH</sequence>
<dbReference type="PANTHER" id="PTHR46196">
    <property type="entry name" value="TRANSCRIPTION FACTOR BHLH155-LIKE ISOFORM X1-RELATED"/>
    <property type="match status" value="1"/>
</dbReference>
<dbReference type="InterPro" id="IPR025610">
    <property type="entry name" value="MYC/MYB_N"/>
</dbReference>
<accession>U5D0Z1</accession>
<gene>
    <name evidence="5" type="ORF">AMTR_s00069p00042170</name>
</gene>
<evidence type="ECO:0000259" key="4">
    <source>
        <dbReference type="PROSITE" id="PS50888"/>
    </source>
</evidence>
<name>U5D0Z1_AMBTC</name>
<dbReference type="PROSITE" id="PS50888">
    <property type="entry name" value="BHLH"/>
    <property type="match status" value="1"/>
</dbReference>
<dbReference type="InterPro" id="IPR043561">
    <property type="entry name" value="LHW-like"/>
</dbReference>
<keyword evidence="2" id="KW-0804">Transcription</keyword>
<dbReference type="AlphaFoldDB" id="U5D0Z1"/>
<evidence type="ECO:0000256" key="3">
    <source>
        <dbReference type="SAM" id="MobiDB-lite"/>
    </source>
</evidence>
<keyword evidence="6" id="KW-1185">Reference proteome</keyword>
<dbReference type="EMBL" id="KI392069">
    <property type="protein sequence ID" value="ERN19301.1"/>
    <property type="molecule type" value="Genomic_DNA"/>
</dbReference>
<dbReference type="Gramene" id="ERN19301">
    <property type="protein sequence ID" value="ERN19301"/>
    <property type="gene ID" value="AMTR_s00069p00042170"/>
</dbReference>
<feature type="region of interest" description="Disordered" evidence="3">
    <location>
        <begin position="723"/>
        <end position="762"/>
    </location>
</feature>
<feature type="region of interest" description="Disordered" evidence="3">
    <location>
        <begin position="212"/>
        <end position="231"/>
    </location>
</feature>
<reference evidence="6" key="1">
    <citation type="journal article" date="2013" name="Science">
        <title>The Amborella genome and the evolution of flowering plants.</title>
        <authorList>
            <consortium name="Amborella Genome Project"/>
        </authorList>
    </citation>
    <scope>NUCLEOTIDE SEQUENCE [LARGE SCALE GENOMIC DNA]</scope>
</reference>
<feature type="domain" description="BHLH" evidence="4">
    <location>
        <begin position="745"/>
        <end position="794"/>
    </location>
</feature>
<dbReference type="eggNOG" id="ENOG502QQES">
    <property type="taxonomic scope" value="Eukaryota"/>
</dbReference>
<keyword evidence="1" id="KW-0805">Transcription regulation</keyword>
<evidence type="ECO:0000313" key="5">
    <source>
        <dbReference type="EMBL" id="ERN19301.1"/>
    </source>
</evidence>
<evidence type="ECO:0000256" key="1">
    <source>
        <dbReference type="ARBA" id="ARBA00023015"/>
    </source>
</evidence>